<dbReference type="EMBL" id="UYYB01021118">
    <property type="protein sequence ID" value="VDM71589.1"/>
    <property type="molecule type" value="Genomic_DNA"/>
</dbReference>
<accession>A0A3P7IWL1</accession>
<sequence>MLAPSSNWGKEAAFYKYLPEDFGEFMVLFENENTDVYFDEEKLSIGPFGHDDYLIAGTPTGVYVRATGPIYVVAVSAKN</sequence>
<proteinExistence type="predicted"/>
<dbReference type="Proteomes" id="UP000270094">
    <property type="component" value="Unassembled WGS sequence"/>
</dbReference>
<keyword evidence="2" id="KW-1185">Reference proteome</keyword>
<gene>
    <name evidence="1" type="ORF">SVUK_LOCUS6587</name>
</gene>
<evidence type="ECO:0008006" key="3">
    <source>
        <dbReference type="Google" id="ProtNLM"/>
    </source>
</evidence>
<organism evidence="1 2">
    <name type="scientific">Strongylus vulgaris</name>
    <name type="common">Blood worm</name>
    <dbReference type="NCBI Taxonomy" id="40348"/>
    <lineage>
        <taxon>Eukaryota</taxon>
        <taxon>Metazoa</taxon>
        <taxon>Ecdysozoa</taxon>
        <taxon>Nematoda</taxon>
        <taxon>Chromadorea</taxon>
        <taxon>Rhabditida</taxon>
        <taxon>Rhabditina</taxon>
        <taxon>Rhabditomorpha</taxon>
        <taxon>Strongyloidea</taxon>
        <taxon>Strongylidae</taxon>
        <taxon>Strongylus</taxon>
    </lineage>
</organism>
<evidence type="ECO:0000313" key="2">
    <source>
        <dbReference type="Proteomes" id="UP000270094"/>
    </source>
</evidence>
<dbReference type="OrthoDB" id="5827517at2759"/>
<protein>
    <recommendedName>
        <fullName evidence="3">IgGFc-binding protein N-terminal domain-containing protein</fullName>
    </recommendedName>
</protein>
<name>A0A3P7IWL1_STRVU</name>
<dbReference type="AlphaFoldDB" id="A0A3P7IWL1"/>
<evidence type="ECO:0000313" key="1">
    <source>
        <dbReference type="EMBL" id="VDM71589.1"/>
    </source>
</evidence>
<reference evidence="1 2" key="1">
    <citation type="submission" date="2018-11" db="EMBL/GenBank/DDBJ databases">
        <authorList>
            <consortium name="Pathogen Informatics"/>
        </authorList>
    </citation>
    <scope>NUCLEOTIDE SEQUENCE [LARGE SCALE GENOMIC DNA]</scope>
</reference>